<dbReference type="PROSITE" id="PS51805">
    <property type="entry name" value="EPHD"/>
    <property type="match status" value="1"/>
</dbReference>
<dbReference type="InterPro" id="IPR034732">
    <property type="entry name" value="EPHD"/>
</dbReference>
<name>A0AAD9PZ01_ACRCE</name>
<dbReference type="InterPro" id="IPR013083">
    <property type="entry name" value="Znf_RING/FYVE/PHD"/>
</dbReference>
<dbReference type="GO" id="GO:0008270">
    <property type="term" value="F:zinc ion binding"/>
    <property type="evidence" value="ECO:0007669"/>
    <property type="project" value="UniProtKB-KW"/>
</dbReference>
<dbReference type="Gene3D" id="3.30.40.10">
    <property type="entry name" value="Zinc/RING finger domain, C3HC4 (zinc finger)"/>
    <property type="match status" value="2"/>
</dbReference>
<dbReference type="InterPro" id="IPR051188">
    <property type="entry name" value="PHD-type_Zinc_Finger"/>
</dbReference>
<dbReference type="SUPFAM" id="SSF57903">
    <property type="entry name" value="FYVE/PHD zinc finger"/>
    <property type="match status" value="1"/>
</dbReference>
<dbReference type="SMART" id="SM00249">
    <property type="entry name" value="PHD"/>
    <property type="match status" value="1"/>
</dbReference>
<evidence type="ECO:0000256" key="1">
    <source>
        <dbReference type="ARBA" id="ARBA00004123"/>
    </source>
</evidence>
<protein>
    <submittedName>
        <fullName evidence="11">G2/M phase-specific E3 ubiquitin-protein ligase</fullName>
    </submittedName>
</protein>
<evidence type="ECO:0000256" key="5">
    <source>
        <dbReference type="ARBA" id="ARBA00022771"/>
    </source>
</evidence>
<feature type="region of interest" description="Disordered" evidence="9">
    <location>
        <begin position="284"/>
        <end position="365"/>
    </location>
</feature>
<feature type="region of interest" description="Disordered" evidence="9">
    <location>
        <begin position="590"/>
        <end position="617"/>
    </location>
</feature>
<comment type="caution">
    <text evidence="11">The sequence shown here is derived from an EMBL/GenBank/DDBJ whole genome shotgun (WGS) entry which is preliminary data.</text>
</comment>
<dbReference type="InterPro" id="IPR042013">
    <property type="entry name" value="PHF7/G2E3_ePHD"/>
</dbReference>
<feature type="region of interest" description="Disordered" evidence="9">
    <location>
        <begin position="461"/>
        <end position="487"/>
    </location>
</feature>
<gene>
    <name evidence="11" type="ORF">P5673_027619</name>
</gene>
<feature type="domain" description="PHD-type" evidence="10">
    <location>
        <begin position="18"/>
        <end position="134"/>
    </location>
</feature>
<evidence type="ECO:0000313" key="11">
    <source>
        <dbReference type="EMBL" id="KAK2551436.1"/>
    </source>
</evidence>
<evidence type="ECO:0000256" key="2">
    <source>
        <dbReference type="ARBA" id="ARBA00004906"/>
    </source>
</evidence>
<keyword evidence="8" id="KW-0539">Nucleus</keyword>
<comment type="pathway">
    <text evidence="2">Protein modification; protein ubiquitination.</text>
</comment>
<keyword evidence="5" id="KW-0863">Zinc-finger</keyword>
<dbReference type="PANTHER" id="PTHR12420">
    <property type="entry name" value="PHD FINGER PROTEIN"/>
    <property type="match status" value="1"/>
</dbReference>
<comment type="subcellular location">
    <subcellularLocation>
        <location evidence="1">Nucleus</location>
    </subcellularLocation>
</comment>
<evidence type="ECO:0000256" key="3">
    <source>
        <dbReference type="ARBA" id="ARBA00022679"/>
    </source>
</evidence>
<organism evidence="11 12">
    <name type="scientific">Acropora cervicornis</name>
    <name type="common">Staghorn coral</name>
    <dbReference type="NCBI Taxonomy" id="6130"/>
    <lineage>
        <taxon>Eukaryota</taxon>
        <taxon>Metazoa</taxon>
        <taxon>Cnidaria</taxon>
        <taxon>Anthozoa</taxon>
        <taxon>Hexacorallia</taxon>
        <taxon>Scleractinia</taxon>
        <taxon>Astrocoeniina</taxon>
        <taxon>Acroporidae</taxon>
        <taxon>Acropora</taxon>
    </lineage>
</organism>
<evidence type="ECO:0000313" key="12">
    <source>
        <dbReference type="Proteomes" id="UP001249851"/>
    </source>
</evidence>
<dbReference type="GO" id="GO:0005634">
    <property type="term" value="C:nucleus"/>
    <property type="evidence" value="ECO:0007669"/>
    <property type="project" value="TreeGrafter"/>
</dbReference>
<reference evidence="11" key="2">
    <citation type="journal article" date="2023" name="Science">
        <title>Genomic signatures of disease resistance in endangered staghorn corals.</title>
        <authorList>
            <person name="Vollmer S.V."/>
            <person name="Selwyn J.D."/>
            <person name="Despard B.A."/>
            <person name="Roesel C.L."/>
        </authorList>
    </citation>
    <scope>NUCLEOTIDE SEQUENCE</scope>
    <source>
        <strain evidence="11">K2</strain>
    </source>
</reference>
<sequence length="665" mass="75183">MRRRRGKRSKEDDPFEANNVCRLCKQEANEEHFGKFFVEKQSGFSVHQYCMFFSSGLAQRGEDDEGFDGFLIKDIKKEITRAKRLRCNFCKKPGASIGCCVEKCHQTYHYNCGRQRGSLFQFFDSFNSFCTYHRPTQQIHLRESDGKNCPICLNDIEWNSCPFLADVPLLTPCCKVWFHNKCLQKEFQDEMKRMGVYIPEQKWRIRLCDLCGQFGTHVKCQHWKRAPAEWYCDVCGNTLPYSSTRKRPVVGDHSMDPCFGNIDDSSSDEDCEVNVCSVSDEEMPLATVKRQPEGHSSTEGQPCFERASGARGQHKEASQQKTMEKCERDPSSETREHETSSHSSQVKDKGSPLRKCQQISTKGRNSCYPNEKELIRSNSENAVCSLNKLVLDSTEMTPSVLLAISESVREGLLDGHTVVGDKTSILSVSAKVEHVTESPKRNSDKNEVIVIEDTDSESSSEYSVELIEEHQKPRSSHRKRRRKRRKLDNSVDLVSQVEADSSAPLVSVEVKKEMLSEQGFLDLSSKREATINYIHTCLHPKGVRRRCPLGNDKFGECFLRCCNPGVYSVPDVLVTNSVRANCKCGALQSTTVSSTSSSGQRDTCSMQDQTRDEPAAGKELRSIGTNTLPMKLISRKRIKSKQTAIIDTYFPIGKNPVSTFSQTVS</sequence>
<keyword evidence="12" id="KW-1185">Reference proteome</keyword>
<dbReference type="Pfam" id="PF13771">
    <property type="entry name" value="zf-HC5HC2H"/>
    <property type="match status" value="1"/>
</dbReference>
<evidence type="ECO:0000256" key="9">
    <source>
        <dbReference type="SAM" id="MobiDB-lite"/>
    </source>
</evidence>
<dbReference type="InterPro" id="IPR059102">
    <property type="entry name" value="PHD_PHF7/G2E3-like"/>
</dbReference>
<keyword evidence="3" id="KW-0808">Transferase</keyword>
<dbReference type="Proteomes" id="UP001249851">
    <property type="component" value="Unassembled WGS sequence"/>
</dbReference>
<keyword evidence="6" id="KW-0833">Ubl conjugation pathway</keyword>
<evidence type="ECO:0000256" key="4">
    <source>
        <dbReference type="ARBA" id="ARBA00022723"/>
    </source>
</evidence>
<evidence type="ECO:0000256" key="6">
    <source>
        <dbReference type="ARBA" id="ARBA00022786"/>
    </source>
</evidence>
<keyword evidence="4" id="KW-0479">Metal-binding</keyword>
<dbReference type="InterPro" id="IPR011011">
    <property type="entry name" value="Znf_FYVE_PHD"/>
</dbReference>
<accession>A0AAD9PZ01</accession>
<evidence type="ECO:0000259" key="10">
    <source>
        <dbReference type="PROSITE" id="PS51805"/>
    </source>
</evidence>
<dbReference type="CDD" id="cd15669">
    <property type="entry name" value="ePHD_PHF7_G2E3_like"/>
    <property type="match status" value="1"/>
</dbReference>
<feature type="compositionally biased region" description="Basic and acidic residues" evidence="9">
    <location>
        <begin position="313"/>
        <end position="351"/>
    </location>
</feature>
<proteinExistence type="predicted"/>
<dbReference type="EMBL" id="JARQWQ010000097">
    <property type="protein sequence ID" value="KAK2551436.1"/>
    <property type="molecule type" value="Genomic_DNA"/>
</dbReference>
<evidence type="ECO:0000256" key="7">
    <source>
        <dbReference type="ARBA" id="ARBA00022833"/>
    </source>
</evidence>
<dbReference type="PANTHER" id="PTHR12420:SF42">
    <property type="entry name" value="G2_M PHASE-SPECIFIC E3 UBIQUITIN-PROTEIN LIGASE"/>
    <property type="match status" value="1"/>
</dbReference>
<keyword evidence="7" id="KW-0862">Zinc</keyword>
<dbReference type="InterPro" id="IPR001965">
    <property type="entry name" value="Znf_PHD"/>
</dbReference>
<dbReference type="AlphaFoldDB" id="A0AAD9PZ01"/>
<dbReference type="Pfam" id="PF26054">
    <property type="entry name" value="PHD_G2E3"/>
    <property type="match status" value="1"/>
</dbReference>
<feature type="compositionally biased region" description="Basic residues" evidence="9">
    <location>
        <begin position="473"/>
        <end position="486"/>
    </location>
</feature>
<feature type="compositionally biased region" description="Polar residues" evidence="9">
    <location>
        <begin position="599"/>
        <end position="608"/>
    </location>
</feature>
<reference evidence="11" key="1">
    <citation type="journal article" date="2023" name="G3 (Bethesda)">
        <title>Whole genome assembly and annotation of the endangered Caribbean coral Acropora cervicornis.</title>
        <authorList>
            <person name="Selwyn J.D."/>
            <person name="Vollmer S.V."/>
        </authorList>
    </citation>
    <scope>NUCLEOTIDE SEQUENCE</scope>
    <source>
        <strain evidence="11">K2</strain>
    </source>
</reference>
<evidence type="ECO:0000256" key="8">
    <source>
        <dbReference type="ARBA" id="ARBA00023242"/>
    </source>
</evidence>